<evidence type="ECO:0000313" key="4">
    <source>
        <dbReference type="EMBL" id="MBW0584747.1"/>
    </source>
</evidence>
<dbReference type="AlphaFoldDB" id="A0A9Q3KS39"/>
<comment type="caution">
    <text evidence="4">The sequence shown here is derived from an EMBL/GenBank/DDBJ whole genome shotgun (WGS) entry which is preliminary data.</text>
</comment>
<protein>
    <recommendedName>
        <fullName evidence="6">GAG-pre-integrase domain-containing protein</fullName>
    </recommendedName>
</protein>
<feature type="region of interest" description="Disordered" evidence="1">
    <location>
        <begin position="61"/>
        <end position="101"/>
    </location>
</feature>
<evidence type="ECO:0000259" key="3">
    <source>
        <dbReference type="Pfam" id="PF22936"/>
    </source>
</evidence>
<sequence>MSGEAIARPEIVMKKLLDLINHQKTKDMGSSGKETDTSKMNALLSNAASYPYKITYVCQNGKHNPKDTTHKESSRWAEHPELQPSRNQKKYNRQDNDAKSHQTGMTALFTGKTLNSDKSNTLVTDCGATHHMFNSRELFSNFVETDKLLISTSDPKRNLFATGRGTVVINIENKTVLLPNCLYVPHLTRNLISLLEMFSNSLTIIKQNNDFSILDNDRPILHGRTINNLMISNFTKSTSLLTNSSTKIPCWHSRLGHPSNQTLKSMGLPTFEEDHCAICARGKMTLKPFKSHFEAVKEPLDCLHLDL</sequence>
<proteinExistence type="predicted"/>
<accession>A0A9Q3KS39</accession>
<evidence type="ECO:0008006" key="6">
    <source>
        <dbReference type="Google" id="ProtNLM"/>
    </source>
</evidence>
<feature type="domain" description="Retrovirus-related Pol polyprotein from transposon TNT 1-94-like beta-barrel" evidence="3">
    <location>
        <begin position="124"/>
        <end position="197"/>
    </location>
</feature>
<organism evidence="4 5">
    <name type="scientific">Austropuccinia psidii MF-1</name>
    <dbReference type="NCBI Taxonomy" id="1389203"/>
    <lineage>
        <taxon>Eukaryota</taxon>
        <taxon>Fungi</taxon>
        <taxon>Dikarya</taxon>
        <taxon>Basidiomycota</taxon>
        <taxon>Pucciniomycotina</taxon>
        <taxon>Pucciniomycetes</taxon>
        <taxon>Pucciniales</taxon>
        <taxon>Sphaerophragmiaceae</taxon>
        <taxon>Austropuccinia</taxon>
    </lineage>
</organism>
<dbReference type="Pfam" id="PF22936">
    <property type="entry name" value="Pol_BBD"/>
    <property type="match status" value="1"/>
</dbReference>
<name>A0A9Q3KS39_9BASI</name>
<feature type="non-terminal residue" evidence="4">
    <location>
        <position position="307"/>
    </location>
</feature>
<gene>
    <name evidence="4" type="ORF">O181_124462</name>
</gene>
<dbReference type="InterPro" id="IPR025724">
    <property type="entry name" value="GAG-pre-integrase_dom"/>
</dbReference>
<reference evidence="4" key="1">
    <citation type="submission" date="2021-03" db="EMBL/GenBank/DDBJ databases">
        <title>Draft genome sequence of rust myrtle Austropuccinia psidii MF-1, a brazilian biotype.</title>
        <authorList>
            <person name="Quecine M.C."/>
            <person name="Pachon D.M.R."/>
            <person name="Bonatelli M.L."/>
            <person name="Correr F.H."/>
            <person name="Franceschini L.M."/>
            <person name="Leite T.F."/>
            <person name="Margarido G.R.A."/>
            <person name="Almeida C.A."/>
            <person name="Ferrarezi J.A."/>
            <person name="Labate C.A."/>
        </authorList>
    </citation>
    <scope>NUCLEOTIDE SEQUENCE</scope>
    <source>
        <strain evidence="4">MF-1</strain>
    </source>
</reference>
<feature type="compositionally biased region" description="Basic and acidic residues" evidence="1">
    <location>
        <begin position="64"/>
        <end position="81"/>
    </location>
</feature>
<dbReference type="InterPro" id="IPR054722">
    <property type="entry name" value="PolX-like_BBD"/>
</dbReference>
<dbReference type="Proteomes" id="UP000765509">
    <property type="component" value="Unassembled WGS sequence"/>
</dbReference>
<dbReference type="OrthoDB" id="7691805at2759"/>
<dbReference type="Pfam" id="PF13976">
    <property type="entry name" value="gag_pre-integrs"/>
    <property type="match status" value="1"/>
</dbReference>
<evidence type="ECO:0000313" key="5">
    <source>
        <dbReference type="Proteomes" id="UP000765509"/>
    </source>
</evidence>
<evidence type="ECO:0000259" key="2">
    <source>
        <dbReference type="Pfam" id="PF13976"/>
    </source>
</evidence>
<dbReference type="EMBL" id="AVOT02118944">
    <property type="protein sequence ID" value="MBW0584747.1"/>
    <property type="molecule type" value="Genomic_DNA"/>
</dbReference>
<evidence type="ECO:0000256" key="1">
    <source>
        <dbReference type="SAM" id="MobiDB-lite"/>
    </source>
</evidence>
<keyword evidence="5" id="KW-1185">Reference proteome</keyword>
<feature type="domain" description="GAG-pre-integrase" evidence="2">
    <location>
        <begin position="231"/>
        <end position="284"/>
    </location>
</feature>